<name>A0A1Q8CMN1_9PSEU</name>
<protein>
    <submittedName>
        <fullName evidence="2">Uncharacterized protein</fullName>
    </submittedName>
</protein>
<dbReference type="EMBL" id="MSIE01000039">
    <property type="protein sequence ID" value="OLF15612.1"/>
    <property type="molecule type" value="Genomic_DNA"/>
</dbReference>
<evidence type="ECO:0000256" key="1">
    <source>
        <dbReference type="SAM" id="MobiDB-lite"/>
    </source>
</evidence>
<sequence>MAGIEAESSGRGGTDSVTRGGEEDVAGAGVDAGTAVAVPISGESSSEVGMHPVVRTAAASRAVRVGRRGDAIGNGIVMIWGAGAGPAARGHGPRFLPRTRLTSAFPGMSPRIPLRELVER</sequence>
<evidence type="ECO:0000313" key="2">
    <source>
        <dbReference type="EMBL" id="OLF15612.1"/>
    </source>
</evidence>
<accession>A0A1Q8CMN1</accession>
<feature type="region of interest" description="Disordered" evidence="1">
    <location>
        <begin position="1"/>
        <end position="33"/>
    </location>
</feature>
<dbReference type="AlphaFoldDB" id="A0A1Q8CMN1"/>
<keyword evidence="3" id="KW-1185">Reference proteome</keyword>
<gene>
    <name evidence="2" type="ORF">BU204_21090</name>
</gene>
<organism evidence="2 3">
    <name type="scientific">Actinophytocola xanthii</name>
    <dbReference type="NCBI Taxonomy" id="1912961"/>
    <lineage>
        <taxon>Bacteria</taxon>
        <taxon>Bacillati</taxon>
        <taxon>Actinomycetota</taxon>
        <taxon>Actinomycetes</taxon>
        <taxon>Pseudonocardiales</taxon>
        <taxon>Pseudonocardiaceae</taxon>
    </lineage>
</organism>
<proteinExistence type="predicted"/>
<evidence type="ECO:0000313" key="3">
    <source>
        <dbReference type="Proteomes" id="UP000185596"/>
    </source>
</evidence>
<dbReference type="Proteomes" id="UP000185596">
    <property type="component" value="Unassembled WGS sequence"/>
</dbReference>
<comment type="caution">
    <text evidence="2">The sequence shown here is derived from an EMBL/GenBank/DDBJ whole genome shotgun (WGS) entry which is preliminary data.</text>
</comment>
<reference evidence="2 3" key="1">
    <citation type="submission" date="2016-12" db="EMBL/GenBank/DDBJ databases">
        <title>The draft genome sequence of Actinophytocola sp. 11-183.</title>
        <authorList>
            <person name="Wang W."/>
            <person name="Yuan L."/>
        </authorList>
    </citation>
    <scope>NUCLEOTIDE SEQUENCE [LARGE SCALE GENOMIC DNA]</scope>
    <source>
        <strain evidence="2 3">11-183</strain>
    </source>
</reference>